<feature type="transmembrane region" description="Helical" evidence="1">
    <location>
        <begin position="263"/>
        <end position="286"/>
    </location>
</feature>
<evidence type="ECO:0000313" key="3">
    <source>
        <dbReference type="EMBL" id="AGA91755.1"/>
    </source>
</evidence>
<dbReference type="AlphaFoldDB" id="L0H278"/>
<dbReference type="STRING" id="765912.Thimo_3069"/>
<reference evidence="3 4" key="1">
    <citation type="submission" date="2011-09" db="EMBL/GenBank/DDBJ databases">
        <title>Complete sequence of chromosome of Thioflavicoccus mobilis 8321.</title>
        <authorList>
            <consortium name="US DOE Joint Genome Institute"/>
            <person name="Lucas S."/>
            <person name="Han J."/>
            <person name="Lapidus A."/>
            <person name="Cheng J.-F."/>
            <person name="Goodwin L."/>
            <person name="Pitluck S."/>
            <person name="Peters L."/>
            <person name="Ovchinnikova G."/>
            <person name="Lu M."/>
            <person name="Detter J.C."/>
            <person name="Han C."/>
            <person name="Tapia R."/>
            <person name="Land M."/>
            <person name="Hauser L."/>
            <person name="Kyrpides N."/>
            <person name="Ivanova N."/>
            <person name="Pagani I."/>
            <person name="Vogl K."/>
            <person name="Liu Z."/>
            <person name="Imhoff J."/>
            <person name="Thiel V."/>
            <person name="Frigaard N.-U."/>
            <person name="Bryant D."/>
            <person name="Woyke T."/>
        </authorList>
    </citation>
    <scope>NUCLEOTIDE SEQUENCE [LARGE SCALE GENOMIC DNA]</scope>
    <source>
        <strain evidence="3 4">8321</strain>
    </source>
</reference>
<evidence type="ECO:0000259" key="2">
    <source>
        <dbReference type="Pfam" id="PF00535"/>
    </source>
</evidence>
<evidence type="ECO:0000313" key="4">
    <source>
        <dbReference type="Proteomes" id="UP000010816"/>
    </source>
</evidence>
<dbReference type="InterPro" id="IPR001173">
    <property type="entry name" value="Glyco_trans_2-like"/>
</dbReference>
<dbReference type="RefSeq" id="WP_015281883.1">
    <property type="nucleotide sequence ID" value="NC_019940.1"/>
</dbReference>
<keyword evidence="1" id="KW-0812">Transmembrane</keyword>
<protein>
    <submittedName>
        <fullName evidence="3">Putative glycosyltransferase</fullName>
    </submittedName>
</protein>
<dbReference type="Proteomes" id="UP000010816">
    <property type="component" value="Chromosome"/>
</dbReference>
<dbReference type="SUPFAM" id="SSF53448">
    <property type="entry name" value="Nucleotide-diphospho-sugar transferases"/>
    <property type="match status" value="1"/>
</dbReference>
<dbReference type="HOGENOM" id="CLU_023845_0_1_6"/>
<dbReference type="Pfam" id="PF00535">
    <property type="entry name" value="Glycos_transf_2"/>
    <property type="match status" value="1"/>
</dbReference>
<dbReference type="Gene3D" id="3.90.550.10">
    <property type="entry name" value="Spore Coat Polysaccharide Biosynthesis Protein SpsA, Chain A"/>
    <property type="match status" value="1"/>
</dbReference>
<organism evidence="3 4">
    <name type="scientific">Thioflavicoccus mobilis 8321</name>
    <dbReference type="NCBI Taxonomy" id="765912"/>
    <lineage>
        <taxon>Bacteria</taxon>
        <taxon>Pseudomonadati</taxon>
        <taxon>Pseudomonadota</taxon>
        <taxon>Gammaproteobacteria</taxon>
        <taxon>Chromatiales</taxon>
        <taxon>Chromatiaceae</taxon>
        <taxon>Thioflavicoccus</taxon>
    </lineage>
</organism>
<dbReference type="CDD" id="cd04186">
    <property type="entry name" value="GT_2_like_c"/>
    <property type="match status" value="1"/>
</dbReference>
<evidence type="ECO:0000256" key="1">
    <source>
        <dbReference type="SAM" id="Phobius"/>
    </source>
</evidence>
<name>L0H278_9GAMM</name>
<dbReference type="PANTHER" id="PTHR43179:SF7">
    <property type="entry name" value="RHAMNOSYLTRANSFERASE WBBL"/>
    <property type="match status" value="1"/>
</dbReference>
<keyword evidence="1" id="KW-0472">Membrane</keyword>
<dbReference type="OrthoDB" id="9771846at2"/>
<feature type="domain" description="Glycosyltransferase 2-like" evidence="2">
    <location>
        <begin position="14"/>
        <end position="143"/>
    </location>
</feature>
<keyword evidence="1" id="KW-1133">Transmembrane helix</keyword>
<dbReference type="PANTHER" id="PTHR43179">
    <property type="entry name" value="RHAMNOSYLTRANSFERASE WBBL"/>
    <property type="match status" value="1"/>
</dbReference>
<proteinExistence type="predicted"/>
<keyword evidence="4" id="KW-1185">Reference proteome</keyword>
<keyword evidence="3" id="KW-0808">Transferase</keyword>
<dbReference type="GO" id="GO:0016740">
    <property type="term" value="F:transferase activity"/>
    <property type="evidence" value="ECO:0007669"/>
    <property type="project" value="UniProtKB-KW"/>
</dbReference>
<dbReference type="eggNOG" id="COG1216">
    <property type="taxonomic scope" value="Bacteria"/>
</dbReference>
<accession>L0H278</accession>
<dbReference type="EMBL" id="CP003051">
    <property type="protein sequence ID" value="AGA91755.1"/>
    <property type="molecule type" value="Genomic_DNA"/>
</dbReference>
<dbReference type="KEGG" id="tmb:Thimo_3069"/>
<gene>
    <name evidence="3" type="ORF">Thimo_3069</name>
</gene>
<sequence length="317" mass="36543">MQSYNTEKADYGISVVIVSYNTREMVRECLESVFLNSGDLDLQVIIVDNNSIDGTVEMLKSQFPQVVLIENKRNLGFAAANNQALSLANKGYVLLLNSDTIVLRDAMQKSVKKLQQRIDVAAMGCRVLNTDRTIQRTCSGYPTLKRLFYMTIGLDRLPFFDTYLLRYWPRDSEREVDVISGCYFLTTRKTLNEIGGLDEDFFFFGEETDWCLRARKRGYKLLFSPVGDIIHHGGGSVKKLNYKRDVMLSNATIRLHKKHSGEIAAFLAYIALIIFNFSRMLAWSYLCLFRRKEKRTGCIKANHFRRVVTHFHEAWPL</sequence>
<dbReference type="InterPro" id="IPR029044">
    <property type="entry name" value="Nucleotide-diphossugar_trans"/>
</dbReference>